<comment type="caution">
    <text evidence="2">The sequence shown here is derived from an EMBL/GenBank/DDBJ whole genome shotgun (WGS) entry which is preliminary data.</text>
</comment>
<evidence type="ECO:0000313" key="2">
    <source>
        <dbReference type="EMBL" id="KAJ8342459.1"/>
    </source>
</evidence>
<accession>A0A9Q1EPB7</accession>
<dbReference type="AlphaFoldDB" id="A0A9Q1EPB7"/>
<organism evidence="2 3">
    <name type="scientific">Synaphobranchus kaupii</name>
    <name type="common">Kaup's arrowtooth eel</name>
    <dbReference type="NCBI Taxonomy" id="118154"/>
    <lineage>
        <taxon>Eukaryota</taxon>
        <taxon>Metazoa</taxon>
        <taxon>Chordata</taxon>
        <taxon>Craniata</taxon>
        <taxon>Vertebrata</taxon>
        <taxon>Euteleostomi</taxon>
        <taxon>Actinopterygii</taxon>
        <taxon>Neopterygii</taxon>
        <taxon>Teleostei</taxon>
        <taxon>Anguilliformes</taxon>
        <taxon>Synaphobranchidae</taxon>
        <taxon>Synaphobranchus</taxon>
    </lineage>
</organism>
<evidence type="ECO:0000256" key="1">
    <source>
        <dbReference type="SAM" id="MobiDB-lite"/>
    </source>
</evidence>
<keyword evidence="3" id="KW-1185">Reference proteome</keyword>
<gene>
    <name evidence="2" type="ORF">SKAU_G00323870</name>
</gene>
<evidence type="ECO:0000313" key="3">
    <source>
        <dbReference type="Proteomes" id="UP001152622"/>
    </source>
</evidence>
<name>A0A9Q1EPB7_SYNKA</name>
<dbReference type="Proteomes" id="UP001152622">
    <property type="component" value="Chromosome 14"/>
</dbReference>
<feature type="region of interest" description="Disordered" evidence="1">
    <location>
        <begin position="46"/>
        <end position="71"/>
    </location>
</feature>
<dbReference type="EMBL" id="JAINUF010000014">
    <property type="protein sequence ID" value="KAJ8342459.1"/>
    <property type="molecule type" value="Genomic_DNA"/>
</dbReference>
<proteinExistence type="predicted"/>
<protein>
    <submittedName>
        <fullName evidence="2">Uncharacterized protein</fullName>
    </submittedName>
</protein>
<sequence>MVVNLHSNMHTAEALGVKRKRKTHGGTFRRDADRTEAALSEIYEPARSAEGAVNHSAERQPSGEISFQRHQ</sequence>
<reference evidence="2" key="1">
    <citation type="journal article" date="2023" name="Science">
        <title>Genome structures resolve the early diversification of teleost fishes.</title>
        <authorList>
            <person name="Parey E."/>
            <person name="Louis A."/>
            <person name="Montfort J."/>
            <person name="Bouchez O."/>
            <person name="Roques C."/>
            <person name="Iampietro C."/>
            <person name="Lluch J."/>
            <person name="Castinel A."/>
            <person name="Donnadieu C."/>
            <person name="Desvignes T."/>
            <person name="Floi Bucao C."/>
            <person name="Jouanno E."/>
            <person name="Wen M."/>
            <person name="Mejri S."/>
            <person name="Dirks R."/>
            <person name="Jansen H."/>
            <person name="Henkel C."/>
            <person name="Chen W.J."/>
            <person name="Zahm M."/>
            <person name="Cabau C."/>
            <person name="Klopp C."/>
            <person name="Thompson A.W."/>
            <person name="Robinson-Rechavi M."/>
            <person name="Braasch I."/>
            <person name="Lecointre G."/>
            <person name="Bobe J."/>
            <person name="Postlethwait J.H."/>
            <person name="Berthelot C."/>
            <person name="Roest Crollius H."/>
            <person name="Guiguen Y."/>
        </authorList>
    </citation>
    <scope>NUCLEOTIDE SEQUENCE</scope>
    <source>
        <strain evidence="2">WJC10195</strain>
    </source>
</reference>